<comment type="similarity">
    <text evidence="1">Belongs to the paxM FAD-dependent monooxygenase family.</text>
</comment>
<dbReference type="EMBL" id="JAZAVK010000029">
    <property type="protein sequence ID" value="KAK7429440.1"/>
    <property type="molecule type" value="Genomic_DNA"/>
</dbReference>
<dbReference type="Gene3D" id="3.50.50.60">
    <property type="entry name" value="FAD/NAD(P)-binding domain"/>
    <property type="match status" value="1"/>
</dbReference>
<organism evidence="4 5">
    <name type="scientific">Neonectria magnoliae</name>
    <dbReference type="NCBI Taxonomy" id="2732573"/>
    <lineage>
        <taxon>Eukaryota</taxon>
        <taxon>Fungi</taxon>
        <taxon>Dikarya</taxon>
        <taxon>Ascomycota</taxon>
        <taxon>Pezizomycotina</taxon>
        <taxon>Sordariomycetes</taxon>
        <taxon>Hypocreomycetidae</taxon>
        <taxon>Hypocreales</taxon>
        <taxon>Nectriaceae</taxon>
        <taxon>Neonectria</taxon>
    </lineage>
</organism>
<evidence type="ECO:0000313" key="5">
    <source>
        <dbReference type="Proteomes" id="UP001498421"/>
    </source>
</evidence>
<protein>
    <submittedName>
        <fullName evidence="4">Uncharacterized protein</fullName>
    </submittedName>
</protein>
<evidence type="ECO:0000256" key="3">
    <source>
        <dbReference type="ARBA" id="ARBA00023033"/>
    </source>
</evidence>
<dbReference type="InterPro" id="IPR050493">
    <property type="entry name" value="FAD-dep_Monooxygenase_BioMet"/>
</dbReference>
<evidence type="ECO:0000313" key="4">
    <source>
        <dbReference type="EMBL" id="KAK7429440.1"/>
    </source>
</evidence>
<proteinExistence type="inferred from homology"/>
<keyword evidence="3" id="KW-0503">Monooxygenase</keyword>
<reference evidence="4 5" key="1">
    <citation type="journal article" date="2025" name="Microbiol. Resour. Announc.">
        <title>Draft genome sequences for Neonectria magnoliae and Neonectria punicea, canker pathogens of Liriodendron tulipifera and Acer saccharum in West Virginia.</title>
        <authorList>
            <person name="Petronek H.M."/>
            <person name="Kasson M.T."/>
            <person name="Metheny A.M."/>
            <person name="Stauder C.M."/>
            <person name="Lovett B."/>
            <person name="Lynch S.C."/>
            <person name="Garnas J.R."/>
            <person name="Kasson L.R."/>
            <person name="Stajich J.E."/>
        </authorList>
    </citation>
    <scope>NUCLEOTIDE SEQUENCE [LARGE SCALE GENOMIC DNA]</scope>
    <source>
        <strain evidence="4 5">NRRL 64651</strain>
    </source>
</reference>
<sequence>MKRSDFGDELYRLGTAPPAELGFDVNPVKTVLHNGVVDLNPETGEVTSKDGSKDVGDVVIVQCNLAGGSNDSSSRVDDDLKTWDLQDLNPLPTFTKRRSILICDAAPAMSVLQGKGANMVVEDAESFRLLASNATKEEVPAVLRMINSVRRPRTARFSPTRVKWYEIPIEERLPKMDFNMNYSCIVDAMKSRGIVAE</sequence>
<dbReference type="PANTHER" id="PTHR13789:SF314">
    <property type="entry name" value="FAD-BINDING DOMAIN-CONTAINING PROTEIN"/>
    <property type="match status" value="1"/>
</dbReference>
<evidence type="ECO:0000256" key="1">
    <source>
        <dbReference type="ARBA" id="ARBA00007992"/>
    </source>
</evidence>
<name>A0ABR1I8W4_9HYPO</name>
<accession>A0ABR1I8W4</accession>
<dbReference type="SUPFAM" id="SSF51905">
    <property type="entry name" value="FAD/NAD(P)-binding domain"/>
    <property type="match status" value="1"/>
</dbReference>
<keyword evidence="2" id="KW-0560">Oxidoreductase</keyword>
<comment type="caution">
    <text evidence="4">The sequence shown here is derived from an EMBL/GenBank/DDBJ whole genome shotgun (WGS) entry which is preliminary data.</text>
</comment>
<dbReference type="Proteomes" id="UP001498421">
    <property type="component" value="Unassembled WGS sequence"/>
</dbReference>
<dbReference type="InterPro" id="IPR036188">
    <property type="entry name" value="FAD/NAD-bd_sf"/>
</dbReference>
<keyword evidence="5" id="KW-1185">Reference proteome</keyword>
<dbReference type="PANTHER" id="PTHR13789">
    <property type="entry name" value="MONOOXYGENASE"/>
    <property type="match status" value="1"/>
</dbReference>
<gene>
    <name evidence="4" type="ORF">QQZ08_004032</name>
</gene>
<evidence type="ECO:0000256" key="2">
    <source>
        <dbReference type="ARBA" id="ARBA00023002"/>
    </source>
</evidence>